<organism evidence="3 4">
    <name type="scientific">Reichenbachiella carrageenanivorans</name>
    <dbReference type="NCBI Taxonomy" id="2979869"/>
    <lineage>
        <taxon>Bacteria</taxon>
        <taxon>Pseudomonadati</taxon>
        <taxon>Bacteroidota</taxon>
        <taxon>Cytophagia</taxon>
        <taxon>Cytophagales</taxon>
        <taxon>Reichenbachiellaceae</taxon>
        <taxon>Reichenbachiella</taxon>
    </lineage>
</organism>
<protein>
    <submittedName>
        <fullName evidence="3">SMP-30/gluconolactonase/LRE family protein</fullName>
    </submittedName>
</protein>
<keyword evidence="4" id="KW-1185">Reference proteome</keyword>
<evidence type="ECO:0000256" key="1">
    <source>
        <dbReference type="ARBA" id="ARBA00008853"/>
    </source>
</evidence>
<accession>A0ABY6CYF6</accession>
<dbReference type="EMBL" id="CP106735">
    <property type="protein sequence ID" value="UXX78956.1"/>
    <property type="molecule type" value="Genomic_DNA"/>
</dbReference>
<dbReference type="PRINTS" id="PR01790">
    <property type="entry name" value="SMP30FAMILY"/>
</dbReference>
<dbReference type="PROSITE" id="PS51257">
    <property type="entry name" value="PROKAR_LIPOPROTEIN"/>
    <property type="match status" value="1"/>
</dbReference>
<reference evidence="3" key="1">
    <citation type="submission" date="2022-10" db="EMBL/GenBank/DDBJ databases">
        <title>Comparative genomics and taxonomic characterization of three novel marine species of genus Reichenbachiella exhibiting antioxidant and polysaccharide degradation activities.</title>
        <authorList>
            <person name="Muhammad N."/>
            <person name="Lee Y.-J."/>
            <person name="Ko J."/>
            <person name="Kim S.-G."/>
        </authorList>
    </citation>
    <scope>NUCLEOTIDE SEQUENCE</scope>
    <source>
        <strain evidence="3">Wsw4-B4</strain>
    </source>
</reference>
<dbReference type="SUPFAM" id="SSF63829">
    <property type="entry name" value="Calcium-dependent phosphotriesterase"/>
    <property type="match status" value="1"/>
</dbReference>
<comment type="similarity">
    <text evidence="1">Belongs to the SMP-30/CGR1 family.</text>
</comment>
<dbReference type="Pfam" id="PF08450">
    <property type="entry name" value="SGL"/>
    <property type="match status" value="1"/>
</dbReference>
<evidence type="ECO:0000313" key="3">
    <source>
        <dbReference type="EMBL" id="UXX78956.1"/>
    </source>
</evidence>
<dbReference type="Gene3D" id="2.120.10.30">
    <property type="entry name" value="TolB, C-terminal domain"/>
    <property type="match status" value="1"/>
</dbReference>
<name>A0ABY6CYF6_9BACT</name>
<evidence type="ECO:0000313" key="4">
    <source>
        <dbReference type="Proteomes" id="UP001062165"/>
    </source>
</evidence>
<dbReference type="InterPro" id="IPR013658">
    <property type="entry name" value="SGL"/>
</dbReference>
<evidence type="ECO:0000259" key="2">
    <source>
        <dbReference type="Pfam" id="PF08450"/>
    </source>
</evidence>
<dbReference type="InterPro" id="IPR005511">
    <property type="entry name" value="SMP-30"/>
</dbReference>
<dbReference type="InterPro" id="IPR011042">
    <property type="entry name" value="6-blade_b-propeller_TolB-like"/>
</dbReference>
<proteinExistence type="inferred from homology"/>
<sequence>MKLHHAICLFGLGYALVACQTKSESSTSPTAEPAIPEWEAGLFVEMENELGEGAIWNHETGEFWHIDIESKQFFTTDVKTKQQKTYGVEQRIGTIVPNTLGQAVVALQDGIYTYDFMSKTKKLIASPEDTIANIRFNDGKCDPAGRFWVGSMGLDQKAYRASLYSIDHGVATQQLDSMTISNGIVWTSDKKTMYYINTPDENVKAFDYDEATGQISNERIVIEIGGIGYPDGMAIDAEDMLWIALWNGNMVGRYNPQTGALIGKVNVPAHNITSCAFVGADLDSLVITSARVDMNADEKAKYPLAGSLFVAVPGVKGVKSNFYEADSVIN</sequence>
<dbReference type="Proteomes" id="UP001062165">
    <property type="component" value="Chromosome"/>
</dbReference>
<dbReference type="RefSeq" id="WP_263050700.1">
    <property type="nucleotide sequence ID" value="NZ_CP106735.1"/>
</dbReference>
<gene>
    <name evidence="3" type="ORF">N7E81_16505</name>
</gene>
<feature type="domain" description="SMP-30/Gluconolactonase/LRE-like region" evidence="2">
    <location>
        <begin position="50"/>
        <end position="291"/>
    </location>
</feature>
<dbReference type="PANTHER" id="PTHR10907:SF47">
    <property type="entry name" value="REGUCALCIN"/>
    <property type="match status" value="1"/>
</dbReference>
<dbReference type="PANTHER" id="PTHR10907">
    <property type="entry name" value="REGUCALCIN"/>
    <property type="match status" value="1"/>
</dbReference>